<keyword evidence="3" id="KW-1185">Reference proteome</keyword>
<dbReference type="InterPro" id="IPR052166">
    <property type="entry name" value="Diverse_Acyl-CoA_DH"/>
</dbReference>
<proteinExistence type="predicted"/>
<dbReference type="Proteomes" id="UP000571084">
    <property type="component" value="Unassembled WGS sequence"/>
</dbReference>
<evidence type="ECO:0000259" key="1">
    <source>
        <dbReference type="Pfam" id="PF12806"/>
    </source>
</evidence>
<dbReference type="PANTHER" id="PTHR42803">
    <property type="entry name" value="ACYL-COA DEHYDROGENASE"/>
    <property type="match status" value="1"/>
</dbReference>
<dbReference type="Pfam" id="PF12806">
    <property type="entry name" value="Acyl-CoA_dh_C"/>
    <property type="match status" value="1"/>
</dbReference>
<reference evidence="2 3" key="1">
    <citation type="submission" date="2020-08" db="EMBL/GenBank/DDBJ databases">
        <title>Genomic Encyclopedia of Type Strains, Phase IV (KMG-IV): sequencing the most valuable type-strain genomes for metagenomic binning, comparative biology and taxonomic classification.</title>
        <authorList>
            <person name="Goeker M."/>
        </authorList>
    </citation>
    <scope>NUCLEOTIDE SEQUENCE [LARGE SCALE GENOMIC DNA]</scope>
    <source>
        <strain evidence="2 3">DSM 23240</strain>
    </source>
</reference>
<dbReference type="RefSeq" id="WP_168056288.1">
    <property type="nucleotide sequence ID" value="NZ_JAAOZT010000009.1"/>
</dbReference>
<sequence>MLARVQRTIDQATSSPNLRAYASVLAVALKEIETATRAALVEDGSNNGLLNATPYLQAFGHVVIAWLWLDISLTAEFGLANDVQRRDFHQGKLQATRYFFHYVLPKVSAWLQVVTNCDSTCNDMADAWFYISVSTRSKAAWIHK</sequence>
<evidence type="ECO:0000313" key="2">
    <source>
        <dbReference type="EMBL" id="MBB5199940.1"/>
    </source>
</evidence>
<organism evidence="2 3">
    <name type="scientific">Glaciimonas immobilis</name>
    <dbReference type="NCBI Taxonomy" id="728004"/>
    <lineage>
        <taxon>Bacteria</taxon>
        <taxon>Pseudomonadati</taxon>
        <taxon>Pseudomonadota</taxon>
        <taxon>Betaproteobacteria</taxon>
        <taxon>Burkholderiales</taxon>
        <taxon>Oxalobacteraceae</taxon>
        <taxon>Glaciimonas</taxon>
    </lineage>
</organism>
<protein>
    <recommendedName>
        <fullName evidence="1">Acetyl-CoA dehydrogenase-like C-terminal domain-containing protein</fullName>
    </recommendedName>
</protein>
<feature type="domain" description="Acetyl-CoA dehydrogenase-like C-terminal" evidence="1">
    <location>
        <begin position="2"/>
        <end position="124"/>
    </location>
</feature>
<dbReference type="InterPro" id="IPR025878">
    <property type="entry name" value="Acyl-CoA_dh-like_C_dom"/>
</dbReference>
<name>A0A840RTR6_9BURK</name>
<dbReference type="PANTHER" id="PTHR42803:SF3">
    <property type="entry name" value="ACYL-COA DEHYDROGENASE-RELATED"/>
    <property type="match status" value="1"/>
</dbReference>
<comment type="caution">
    <text evidence="2">The sequence shown here is derived from an EMBL/GenBank/DDBJ whole genome shotgun (WGS) entry which is preliminary data.</text>
</comment>
<evidence type="ECO:0000313" key="3">
    <source>
        <dbReference type="Proteomes" id="UP000571084"/>
    </source>
</evidence>
<dbReference type="EMBL" id="JACHHQ010000003">
    <property type="protein sequence ID" value="MBB5199940.1"/>
    <property type="molecule type" value="Genomic_DNA"/>
</dbReference>
<accession>A0A840RTR6</accession>
<gene>
    <name evidence="2" type="ORF">HNR39_001772</name>
</gene>
<dbReference type="AlphaFoldDB" id="A0A840RTR6"/>